<dbReference type="EMBL" id="DF967972">
    <property type="protein sequence ID" value="GAP14701.1"/>
    <property type="molecule type" value="Genomic_DNA"/>
</dbReference>
<dbReference type="Proteomes" id="UP000055060">
    <property type="component" value="Unassembled WGS sequence"/>
</dbReference>
<dbReference type="AlphaFoldDB" id="A0A0S7BGI0"/>
<dbReference type="Pfam" id="PF02625">
    <property type="entry name" value="XdhC_CoxI"/>
    <property type="match status" value="1"/>
</dbReference>
<dbReference type="Gene3D" id="3.40.50.720">
    <property type="entry name" value="NAD(P)-binding Rossmann-like Domain"/>
    <property type="match status" value="1"/>
</dbReference>
<dbReference type="SUPFAM" id="SSF51735">
    <property type="entry name" value="NAD(P)-binding Rossmann-fold domains"/>
    <property type="match status" value="1"/>
</dbReference>
<dbReference type="InterPro" id="IPR052698">
    <property type="entry name" value="MoCofactor_Util/Proc"/>
</dbReference>
<feature type="domain" description="XdhC Rossmann" evidence="2">
    <location>
        <begin position="108"/>
        <end position="251"/>
    </location>
</feature>
<protein>
    <submittedName>
        <fullName evidence="3">Xanthine and CO dehydrogenases maturation factor, XdhC/CoxF family</fullName>
    </submittedName>
</protein>
<dbReference type="InterPro" id="IPR003777">
    <property type="entry name" value="XdhC_CoxI"/>
</dbReference>
<evidence type="ECO:0000313" key="3">
    <source>
        <dbReference type="EMBL" id="GAP14701.1"/>
    </source>
</evidence>
<dbReference type="Pfam" id="PF13478">
    <property type="entry name" value="XdhC_C"/>
    <property type="match status" value="1"/>
</dbReference>
<dbReference type="InterPro" id="IPR027051">
    <property type="entry name" value="XdhC_Rossmann_dom"/>
</dbReference>
<dbReference type="InterPro" id="IPR036291">
    <property type="entry name" value="NAD(P)-bd_dom_sf"/>
</dbReference>
<keyword evidence="4" id="KW-1185">Reference proteome</keyword>
<name>A0A0S7BGI0_9CHLR</name>
<gene>
    <name evidence="3" type="ORF">LARV_02475</name>
</gene>
<dbReference type="RefSeq" id="WP_075073938.1">
    <property type="nucleotide sequence ID" value="NZ_DF967972.1"/>
</dbReference>
<proteinExistence type="predicted"/>
<dbReference type="STRING" id="360412.LARV_02475"/>
<feature type="domain" description="XdhC- CoxI" evidence="1">
    <location>
        <begin position="14"/>
        <end position="78"/>
    </location>
</feature>
<evidence type="ECO:0000313" key="4">
    <source>
        <dbReference type="Proteomes" id="UP000055060"/>
    </source>
</evidence>
<evidence type="ECO:0000259" key="2">
    <source>
        <dbReference type="Pfam" id="PF13478"/>
    </source>
</evidence>
<organism evidence="3">
    <name type="scientific">Longilinea arvoryzae</name>
    <dbReference type="NCBI Taxonomy" id="360412"/>
    <lineage>
        <taxon>Bacteria</taxon>
        <taxon>Bacillati</taxon>
        <taxon>Chloroflexota</taxon>
        <taxon>Anaerolineae</taxon>
        <taxon>Anaerolineales</taxon>
        <taxon>Anaerolineaceae</taxon>
        <taxon>Longilinea</taxon>
    </lineage>
</organism>
<dbReference type="OrthoDB" id="9773039at2"/>
<dbReference type="PANTHER" id="PTHR30388">
    <property type="entry name" value="ALDEHYDE OXIDOREDUCTASE MOLYBDENUM COFACTOR ASSEMBLY PROTEIN"/>
    <property type="match status" value="1"/>
</dbReference>
<reference evidence="3" key="1">
    <citation type="submission" date="2015-07" db="EMBL/GenBank/DDBJ databases">
        <title>Draft Genome Sequences of Anaerolinea thermolimosa IMO-1, Bellilinea caldifistulae GOMI-1, Leptolinea tardivitalis YMTK-2, Levilinea saccharolytica KIBI-1,Longilinea arvoryzae KOME-1, Previously Described as Members of the Anaerolineaceae (Chloroflexi).</title>
        <authorList>
            <person name="Sekiguchi Y."/>
            <person name="Ohashi A."/>
            <person name="Matsuura N."/>
            <person name="Tourlousse M.D."/>
        </authorList>
    </citation>
    <scope>NUCLEOTIDE SEQUENCE [LARGE SCALE GENOMIC DNA]</scope>
    <source>
        <strain evidence="3">KOME-1</strain>
    </source>
</reference>
<dbReference type="PANTHER" id="PTHR30388:SF6">
    <property type="entry name" value="XANTHINE DEHYDROGENASE SUBUNIT A-RELATED"/>
    <property type="match status" value="1"/>
</dbReference>
<accession>A0A0S7BGI0</accession>
<sequence>MIKNIWQVLADLEENNRAGALCTVIDSQGSTPRHEGSRMVVFPDGTFVGTVGGGEIEGRIIHEALQSLEDGQSRKLSFSMIDPKRGDPGVCGGTMEIYVEPILPKSTLVVIGGGHVGKAVAHLAQWLDFRVVVCDDRPEFASTDANPDADVLVNAPMGDLADQIEIDRSTYLVLTTRGSGVDVAGLPDLLRKCNPGYLGIIGSKRRWVTTRKGLLEAGISEEILSKIHSPIGLELQAETPEEIAVSILAEILMCRRKASGKSMKE</sequence>
<evidence type="ECO:0000259" key="1">
    <source>
        <dbReference type="Pfam" id="PF02625"/>
    </source>
</evidence>